<protein>
    <submittedName>
        <fullName evidence="1">Uncharacterized protein</fullName>
    </submittedName>
</protein>
<evidence type="ECO:0000313" key="2">
    <source>
        <dbReference type="Proteomes" id="UP000031553"/>
    </source>
</evidence>
<organism evidence="1 2">
    <name type="scientific">Komagataeibacter intermedius AF2</name>
    <dbReference type="NCBI Taxonomy" id="1458464"/>
    <lineage>
        <taxon>Bacteria</taxon>
        <taxon>Pseudomonadati</taxon>
        <taxon>Pseudomonadota</taxon>
        <taxon>Alphaproteobacteria</taxon>
        <taxon>Acetobacterales</taxon>
        <taxon>Acetobacteraceae</taxon>
        <taxon>Komagataeibacter</taxon>
    </lineage>
</organism>
<proteinExistence type="predicted"/>
<name>A0A0N1FAV2_9PROT</name>
<accession>A0A0N1FAV2</accession>
<dbReference type="Proteomes" id="UP000031553">
    <property type="component" value="Unassembled WGS sequence"/>
</dbReference>
<dbReference type="AlphaFoldDB" id="A0A0N1FAV2"/>
<sequence>MPRPGQEFRPVSLHMDEYVACSCSVSGQYPETLLADHHPMTEVFPETTWGHGTACANRTGSRQAIIARCLSGI</sequence>
<evidence type="ECO:0000313" key="1">
    <source>
        <dbReference type="EMBL" id="KPH86809.1"/>
    </source>
</evidence>
<reference evidence="1 2" key="1">
    <citation type="submission" date="2015-07" db="EMBL/GenBank/DDBJ databases">
        <title>Draft Genome Sequence of Komagataeibacter intermedius Strain AF2, Isolated from Kombucha Tea.</title>
        <authorList>
            <person name="Santos R.A."/>
            <person name="Berretta A.A."/>
            <person name="Barud H.S."/>
            <person name="Ribeiro S.J."/>
            <person name="Gonzalez-Garcia L.N."/>
            <person name="Zucchi T.D."/>
            <person name="Goldman G.H."/>
            <person name="Riano-Pachon D.M."/>
        </authorList>
    </citation>
    <scope>NUCLEOTIDE SEQUENCE [LARGE SCALE GENOMIC DNA]</scope>
    <source>
        <strain evidence="1 2">AF2</strain>
    </source>
</reference>
<gene>
    <name evidence="1" type="ORF">GLUCOINTEAF2_0202515</name>
</gene>
<comment type="caution">
    <text evidence="1">The sequence shown here is derived from an EMBL/GenBank/DDBJ whole genome shotgun (WGS) entry which is preliminary data.</text>
</comment>
<dbReference type="EMBL" id="JUFX02000191">
    <property type="protein sequence ID" value="KPH86809.1"/>
    <property type="molecule type" value="Genomic_DNA"/>
</dbReference>